<dbReference type="EMBL" id="FMAE01000019">
    <property type="protein sequence ID" value="SCB51508.1"/>
    <property type="molecule type" value="Genomic_DNA"/>
</dbReference>
<accession>A0A1C3XGZ0</accession>
<evidence type="ECO:0000313" key="2">
    <source>
        <dbReference type="Proteomes" id="UP000183174"/>
    </source>
</evidence>
<protein>
    <submittedName>
        <fullName evidence="1">Uncharacterized protein</fullName>
    </submittedName>
</protein>
<sequence length="174" mass="20287">MMEPEEYLYLSALSQWVHDAPLDSVQNTQIARMVKVLRLLGIDDQKMIKLERNTKRGDGRSPISKDRSWMNLPNALGHGWYFEGNMSLVEKKKILHDLPKLGLASREFASCAEDFVSGDSVKKYWPSHEDAVRLIKQWKLPDDPDVRMEVRVRTPSGNEVWIEANEYFEQIRRQ</sequence>
<name>A0A1C3XGZ0_9BRAD</name>
<reference evidence="1 2" key="1">
    <citation type="submission" date="2016-08" db="EMBL/GenBank/DDBJ databases">
        <authorList>
            <person name="Seilhamer J.J."/>
        </authorList>
    </citation>
    <scope>NUCLEOTIDE SEQUENCE [LARGE SCALE GENOMIC DNA]</scope>
    <source>
        <strain evidence="1 2">CCBAU 10071</strain>
    </source>
</reference>
<evidence type="ECO:0000313" key="1">
    <source>
        <dbReference type="EMBL" id="SCB51508.1"/>
    </source>
</evidence>
<organism evidence="1 2">
    <name type="scientific">Bradyrhizobium yuanmingense</name>
    <dbReference type="NCBI Taxonomy" id="108015"/>
    <lineage>
        <taxon>Bacteria</taxon>
        <taxon>Pseudomonadati</taxon>
        <taxon>Pseudomonadota</taxon>
        <taxon>Alphaproteobacteria</taxon>
        <taxon>Hyphomicrobiales</taxon>
        <taxon>Nitrobacteraceae</taxon>
        <taxon>Bradyrhizobium</taxon>
    </lineage>
</organism>
<dbReference type="AlphaFoldDB" id="A0A1C3XGZ0"/>
<dbReference type="Proteomes" id="UP000183174">
    <property type="component" value="Unassembled WGS sequence"/>
</dbReference>
<proteinExistence type="predicted"/>
<gene>
    <name evidence="1" type="ORF">GA0061099_10193</name>
</gene>
<dbReference type="RefSeq" id="WP_074448326.1">
    <property type="nucleotide sequence ID" value="NZ_FMAE01000019.1"/>
</dbReference>